<feature type="transmembrane region" description="Helical" evidence="1">
    <location>
        <begin position="53"/>
        <end position="75"/>
    </location>
</feature>
<feature type="transmembrane region" description="Helical" evidence="1">
    <location>
        <begin position="20"/>
        <end position="41"/>
    </location>
</feature>
<dbReference type="EMBL" id="HBII01029949">
    <property type="protein sequence ID" value="CAE0353513.1"/>
    <property type="molecule type" value="Transcribed_RNA"/>
</dbReference>
<feature type="transmembrane region" description="Helical" evidence="1">
    <location>
        <begin position="119"/>
        <end position="141"/>
    </location>
</feature>
<feature type="transmembrane region" description="Helical" evidence="1">
    <location>
        <begin position="87"/>
        <end position="107"/>
    </location>
</feature>
<evidence type="ECO:0000313" key="2">
    <source>
        <dbReference type="EMBL" id="CAE0353513.1"/>
    </source>
</evidence>
<protein>
    <submittedName>
        <fullName evidence="2">Uncharacterized protein</fullName>
    </submittedName>
</protein>
<organism evidence="2">
    <name type="scientific">Euplotes harpa</name>
    <dbReference type="NCBI Taxonomy" id="151035"/>
    <lineage>
        <taxon>Eukaryota</taxon>
        <taxon>Sar</taxon>
        <taxon>Alveolata</taxon>
        <taxon>Ciliophora</taxon>
        <taxon>Intramacronucleata</taxon>
        <taxon>Spirotrichea</taxon>
        <taxon>Hypotrichia</taxon>
        <taxon>Euplotida</taxon>
        <taxon>Euplotidae</taxon>
        <taxon>Euplotes</taxon>
    </lineage>
</organism>
<keyword evidence="1" id="KW-0472">Membrane</keyword>
<sequence length="210" mass="24267">MFRVLNWLFLTMMFLGKWEWGRITNNLPMATTLSLIATFIPDDFVNKYYRDNHLARAIILSHFLLSFAMCLIFNINSMREAYPDNPIMFAIAVYIAEGYCTAMVDTIERLIFERTFATANNVLFLCYYSPGVLGSMVYMYFIDPTMTAIDISSSIADLPSMMLRSFTFVTFMIVSYKDLQMLGFDKTVYPQFLKMIGMDKAGELAQKKIE</sequence>
<name>A0A7S3JF10_9SPIT</name>
<feature type="transmembrane region" description="Helical" evidence="1">
    <location>
        <begin position="161"/>
        <end position="179"/>
    </location>
</feature>
<keyword evidence="1" id="KW-0812">Transmembrane</keyword>
<keyword evidence="1" id="KW-1133">Transmembrane helix</keyword>
<evidence type="ECO:0000256" key="1">
    <source>
        <dbReference type="SAM" id="Phobius"/>
    </source>
</evidence>
<dbReference type="AlphaFoldDB" id="A0A7S3JF10"/>
<gene>
    <name evidence="2" type="ORF">EHAR0213_LOCUS12429</name>
</gene>
<reference evidence="2" key="1">
    <citation type="submission" date="2021-01" db="EMBL/GenBank/DDBJ databases">
        <authorList>
            <person name="Corre E."/>
            <person name="Pelletier E."/>
            <person name="Niang G."/>
            <person name="Scheremetjew M."/>
            <person name="Finn R."/>
            <person name="Kale V."/>
            <person name="Holt S."/>
            <person name="Cochrane G."/>
            <person name="Meng A."/>
            <person name="Brown T."/>
            <person name="Cohen L."/>
        </authorList>
    </citation>
    <scope>NUCLEOTIDE SEQUENCE</scope>
    <source>
        <strain evidence="2">FSP1.4</strain>
    </source>
</reference>
<proteinExistence type="predicted"/>
<accession>A0A7S3JF10</accession>